<feature type="region of interest" description="Disordered" evidence="2">
    <location>
        <begin position="1"/>
        <end position="56"/>
    </location>
</feature>
<proteinExistence type="predicted"/>
<evidence type="ECO:0000256" key="2">
    <source>
        <dbReference type="SAM" id="MobiDB-lite"/>
    </source>
</evidence>
<feature type="coiled-coil region" evidence="1">
    <location>
        <begin position="56"/>
        <end position="83"/>
    </location>
</feature>
<keyword evidence="4" id="KW-1185">Reference proteome</keyword>
<dbReference type="AlphaFoldDB" id="H3H0S4"/>
<organism evidence="3 4">
    <name type="scientific">Phytophthora ramorum</name>
    <name type="common">Sudden oak death agent</name>
    <dbReference type="NCBI Taxonomy" id="164328"/>
    <lineage>
        <taxon>Eukaryota</taxon>
        <taxon>Sar</taxon>
        <taxon>Stramenopiles</taxon>
        <taxon>Oomycota</taxon>
        <taxon>Peronosporomycetes</taxon>
        <taxon>Peronosporales</taxon>
        <taxon>Peronosporaceae</taxon>
        <taxon>Phytophthora</taxon>
    </lineage>
</organism>
<feature type="region of interest" description="Disordered" evidence="2">
    <location>
        <begin position="311"/>
        <end position="334"/>
    </location>
</feature>
<dbReference type="EMBL" id="DS566093">
    <property type="status" value="NOT_ANNOTATED_CDS"/>
    <property type="molecule type" value="Genomic_DNA"/>
</dbReference>
<name>H3H0S4_PHYRM</name>
<dbReference type="OMA" id="SYHDRAV"/>
<keyword evidence="1" id="KW-0175">Coiled coil</keyword>
<feature type="compositionally biased region" description="Low complexity" evidence="2">
    <location>
        <begin position="311"/>
        <end position="324"/>
    </location>
</feature>
<feature type="compositionally biased region" description="Polar residues" evidence="2">
    <location>
        <begin position="21"/>
        <end position="34"/>
    </location>
</feature>
<dbReference type="EnsemblProtists" id="Phyra83776">
    <property type="protein sequence ID" value="Phyra83776"/>
    <property type="gene ID" value="Phyra83776"/>
</dbReference>
<dbReference type="eggNOG" id="ENOG502SHGD">
    <property type="taxonomic scope" value="Eukaryota"/>
</dbReference>
<evidence type="ECO:0000256" key="1">
    <source>
        <dbReference type="SAM" id="Coils"/>
    </source>
</evidence>
<evidence type="ECO:0000313" key="4">
    <source>
        <dbReference type="Proteomes" id="UP000005238"/>
    </source>
</evidence>
<dbReference type="InParanoid" id="H3H0S4"/>
<reference evidence="4" key="1">
    <citation type="journal article" date="2006" name="Science">
        <title>Phytophthora genome sequences uncover evolutionary origins and mechanisms of pathogenesis.</title>
        <authorList>
            <person name="Tyler B.M."/>
            <person name="Tripathy S."/>
            <person name="Zhang X."/>
            <person name="Dehal P."/>
            <person name="Jiang R.H."/>
            <person name="Aerts A."/>
            <person name="Arredondo F.D."/>
            <person name="Baxter L."/>
            <person name="Bensasson D."/>
            <person name="Beynon J.L."/>
            <person name="Chapman J."/>
            <person name="Damasceno C.M."/>
            <person name="Dorrance A.E."/>
            <person name="Dou D."/>
            <person name="Dickerman A.W."/>
            <person name="Dubchak I.L."/>
            <person name="Garbelotto M."/>
            <person name="Gijzen M."/>
            <person name="Gordon S.G."/>
            <person name="Govers F."/>
            <person name="Grunwald N.J."/>
            <person name="Huang W."/>
            <person name="Ivors K.L."/>
            <person name="Jones R.W."/>
            <person name="Kamoun S."/>
            <person name="Krampis K."/>
            <person name="Lamour K.H."/>
            <person name="Lee M.K."/>
            <person name="McDonald W.H."/>
            <person name="Medina M."/>
            <person name="Meijer H.J."/>
            <person name="Nordberg E.K."/>
            <person name="Maclean D.J."/>
            <person name="Ospina-Giraldo M.D."/>
            <person name="Morris P.F."/>
            <person name="Phuntumart V."/>
            <person name="Putnam N.H."/>
            <person name="Rash S."/>
            <person name="Rose J.K."/>
            <person name="Sakihama Y."/>
            <person name="Salamov A.A."/>
            <person name="Savidor A."/>
            <person name="Scheuring C.F."/>
            <person name="Smith B.M."/>
            <person name="Sobral B.W."/>
            <person name="Terry A."/>
            <person name="Torto-Alalibo T.A."/>
            <person name="Win J."/>
            <person name="Xu Z."/>
            <person name="Zhang H."/>
            <person name="Grigoriev I.V."/>
            <person name="Rokhsar D.S."/>
            <person name="Boore J.L."/>
        </authorList>
    </citation>
    <scope>NUCLEOTIDE SEQUENCE [LARGE SCALE GENOMIC DNA]</scope>
    <source>
        <strain evidence="4">Pr102</strain>
    </source>
</reference>
<feature type="region of interest" description="Disordered" evidence="2">
    <location>
        <begin position="383"/>
        <end position="411"/>
    </location>
</feature>
<reference evidence="3" key="2">
    <citation type="submission" date="2015-06" db="UniProtKB">
        <authorList>
            <consortium name="EnsemblProtists"/>
        </authorList>
    </citation>
    <scope>IDENTIFICATION</scope>
    <source>
        <strain evidence="3">Pr102</strain>
    </source>
</reference>
<dbReference type="VEuPathDB" id="FungiDB:KRP23_1210"/>
<dbReference type="HOGENOM" id="CLU_036567_0_3_1"/>
<sequence>MASPPGPSAWETSVHRWELSADTNGGRQGQSEPQEASRKRNAQAKPTAEKKRKTTYDIRREQKVELKTQVEKLQKQLDGLKYQVLVEKGEATKSNERTAAGNSVLREFIQEQHVEFAKMQAMLATHLTIIRLGTDRAERHNTLVALKNRKLREAKRFITARGRGLDPRSSYSQEERNNGPGEDYCIVLFENRAVHGATARDVFDAFIDVTQNAEIIISELFGSITIRENNDSDQRDLSQMRLVTSTSLGTVVESNTVMFAEFFEGTDDDEGNCGLIVADFVDSDELYPYKPEERVRGDTTTVFMIRSFMQPIPSSQSSGSNSPNKSKDSSNEKELVVVTTRWTCSKIRRNKMNLSADALRELQESTVSFGDTMKTCIQQRLGKTGMYDPKHPTSSRAAAVDKLSDDDIPLA</sequence>
<protein>
    <submittedName>
        <fullName evidence="3">Uncharacterized protein</fullName>
    </submittedName>
</protein>
<accession>H3H0S4</accession>
<dbReference type="VEuPathDB" id="FungiDB:KRP22_1421"/>
<feature type="compositionally biased region" description="Basic and acidic residues" evidence="2">
    <location>
        <begin position="325"/>
        <end position="334"/>
    </location>
</feature>
<evidence type="ECO:0000313" key="3">
    <source>
        <dbReference type="EnsemblProtists" id="Phyra83776"/>
    </source>
</evidence>
<dbReference type="Proteomes" id="UP000005238">
    <property type="component" value="Unassembled WGS sequence"/>
</dbReference>